<reference evidence="4 5" key="2">
    <citation type="submission" date="2019-06" db="EMBL/GenBank/DDBJ databases">
        <title>Co-occurence of chitin degradation, pigmentation and bioactivity in marine Pseudoalteromonas.</title>
        <authorList>
            <person name="Sonnenschein E.C."/>
            <person name="Bech P.K."/>
        </authorList>
    </citation>
    <scope>NUCLEOTIDE SEQUENCE [LARGE SCALE GENOMIC DNA]</scope>
    <source>
        <strain evidence="5">S3790</strain>
        <strain evidence="4">S3895</strain>
    </source>
</reference>
<organism evidence="2 5">
    <name type="scientific">Pseudoalteromonas aurantia</name>
    <dbReference type="NCBI Taxonomy" id="43654"/>
    <lineage>
        <taxon>Bacteria</taxon>
        <taxon>Pseudomonadati</taxon>
        <taxon>Pseudomonadota</taxon>
        <taxon>Gammaproteobacteria</taxon>
        <taxon>Alteromonadales</taxon>
        <taxon>Pseudoalteromonadaceae</taxon>
        <taxon>Pseudoalteromonas</taxon>
    </lineage>
</organism>
<dbReference type="OrthoDB" id="6292606at2"/>
<feature type="transmembrane region" description="Helical" evidence="1">
    <location>
        <begin position="38"/>
        <end position="59"/>
    </location>
</feature>
<evidence type="ECO:0000313" key="3">
    <source>
        <dbReference type="EMBL" id="TMO71014.1"/>
    </source>
</evidence>
<dbReference type="Proteomes" id="UP000307164">
    <property type="component" value="Unassembled WGS sequence"/>
</dbReference>
<dbReference type="AlphaFoldDB" id="A0A5S3UXW8"/>
<sequence>MAILVVAALLFSGASVFSFCKANYCACNHAGECDNPINHYWLASIVFSLFALACCCIALHAQNGTYLWLVLMSSCLSGAILSARKQKLKQCDKTKPTDDLLTGGIN</sequence>
<proteinExistence type="predicted"/>
<keyword evidence="1" id="KW-1133">Transmembrane helix</keyword>
<protein>
    <recommendedName>
        <fullName evidence="6">DUF3325 domain-containing protein</fullName>
    </recommendedName>
</protein>
<accession>A0A5S3UXW8</accession>
<evidence type="ECO:0000313" key="2">
    <source>
        <dbReference type="EMBL" id="TMO62474.1"/>
    </source>
</evidence>
<comment type="caution">
    <text evidence="2">The sequence shown here is derived from an EMBL/GenBank/DDBJ whole genome shotgun (WGS) entry which is preliminary data.</text>
</comment>
<dbReference type="Proteomes" id="UP000307217">
    <property type="component" value="Unassembled WGS sequence"/>
</dbReference>
<feature type="transmembrane region" description="Helical" evidence="1">
    <location>
        <begin position="66"/>
        <end position="83"/>
    </location>
</feature>
<dbReference type="EMBL" id="PNBW01000119">
    <property type="protein sequence ID" value="TMO71014.1"/>
    <property type="molecule type" value="Genomic_DNA"/>
</dbReference>
<keyword evidence="4" id="KW-1185">Reference proteome</keyword>
<evidence type="ECO:0008006" key="6">
    <source>
        <dbReference type="Google" id="ProtNLM"/>
    </source>
</evidence>
<reference evidence="2 5" key="1">
    <citation type="submission" date="2018-01" db="EMBL/GenBank/DDBJ databases">
        <authorList>
            <person name="Paulsen S."/>
            <person name="Gram L.K."/>
        </authorList>
    </citation>
    <scope>NUCLEOTIDE SEQUENCE [LARGE SCALE GENOMIC DNA]</scope>
    <source>
        <strain evidence="2 5">S3790</strain>
        <strain evidence="3">S3895</strain>
    </source>
</reference>
<evidence type="ECO:0000313" key="5">
    <source>
        <dbReference type="Proteomes" id="UP000307217"/>
    </source>
</evidence>
<keyword evidence="1" id="KW-0812">Transmembrane</keyword>
<reference evidence="2" key="3">
    <citation type="submission" date="2019-09" db="EMBL/GenBank/DDBJ databases">
        <title>Co-occurence of chitin degradation, pigmentation and bioactivity in marine Pseudoalteromonas.</title>
        <authorList>
            <person name="Sonnenschein E.C."/>
            <person name="Bech P.K."/>
        </authorList>
    </citation>
    <scope>NUCLEOTIDE SEQUENCE</scope>
    <source>
        <strain evidence="2">S3790</strain>
        <strain evidence="3">S3895</strain>
    </source>
</reference>
<dbReference type="EMBL" id="PNBX01000137">
    <property type="protein sequence ID" value="TMO62474.1"/>
    <property type="molecule type" value="Genomic_DNA"/>
</dbReference>
<keyword evidence="1" id="KW-0472">Membrane</keyword>
<evidence type="ECO:0000313" key="4">
    <source>
        <dbReference type="Proteomes" id="UP000307164"/>
    </source>
</evidence>
<name>A0A5S3UXW8_9GAMM</name>
<evidence type="ECO:0000256" key="1">
    <source>
        <dbReference type="SAM" id="Phobius"/>
    </source>
</evidence>
<gene>
    <name evidence="2" type="ORF">CWC19_20320</name>
    <name evidence="3" type="ORF">CWC20_18695</name>
</gene>